<name>A0AAV5R795_PICKL</name>
<reference evidence="4 5" key="1">
    <citation type="journal article" date="2023" name="Elife">
        <title>Identification of key yeast species and microbe-microbe interactions impacting larval growth of Drosophila in the wild.</title>
        <authorList>
            <person name="Mure A."/>
            <person name="Sugiura Y."/>
            <person name="Maeda R."/>
            <person name="Honda K."/>
            <person name="Sakurai N."/>
            <person name="Takahashi Y."/>
            <person name="Watada M."/>
            <person name="Katoh T."/>
            <person name="Gotoh A."/>
            <person name="Gotoh Y."/>
            <person name="Taniguchi I."/>
            <person name="Nakamura K."/>
            <person name="Hayashi T."/>
            <person name="Katayama T."/>
            <person name="Uemura T."/>
            <person name="Hattori Y."/>
        </authorList>
    </citation>
    <scope>NUCLEOTIDE SEQUENCE [LARGE SCALE GENOMIC DNA]</scope>
    <source>
        <strain evidence="4 5">PK-24</strain>
    </source>
</reference>
<dbReference type="InterPro" id="IPR059066">
    <property type="entry name" value="Ig_Tag1-like_5th"/>
</dbReference>
<keyword evidence="2" id="KW-0472">Membrane</keyword>
<feature type="compositionally biased region" description="Low complexity" evidence="1">
    <location>
        <begin position="1"/>
        <end position="12"/>
    </location>
</feature>
<dbReference type="AlphaFoldDB" id="A0AAV5R795"/>
<organism evidence="4 5">
    <name type="scientific">Pichia kluyveri</name>
    <name type="common">Yeast</name>
    <dbReference type="NCBI Taxonomy" id="36015"/>
    <lineage>
        <taxon>Eukaryota</taxon>
        <taxon>Fungi</taxon>
        <taxon>Dikarya</taxon>
        <taxon>Ascomycota</taxon>
        <taxon>Saccharomycotina</taxon>
        <taxon>Pichiomycetes</taxon>
        <taxon>Pichiales</taxon>
        <taxon>Pichiaceae</taxon>
        <taxon>Pichia</taxon>
    </lineage>
</organism>
<dbReference type="Proteomes" id="UP001378960">
    <property type="component" value="Unassembled WGS sequence"/>
</dbReference>
<feature type="transmembrane region" description="Helical" evidence="2">
    <location>
        <begin position="67"/>
        <end position="90"/>
    </location>
</feature>
<evidence type="ECO:0000256" key="2">
    <source>
        <dbReference type="SAM" id="Phobius"/>
    </source>
</evidence>
<evidence type="ECO:0000256" key="1">
    <source>
        <dbReference type="SAM" id="MobiDB-lite"/>
    </source>
</evidence>
<dbReference type="Pfam" id="PF26153">
    <property type="entry name" value="LEA-2L_5"/>
    <property type="match status" value="1"/>
</dbReference>
<protein>
    <recommendedName>
        <fullName evidence="3">Tag1-like fifth Ig-like domain-containing protein</fullName>
    </recommendedName>
</protein>
<sequence>MREVNDYNNHTVNDNDDNDDNVIDTERQSLLTNNDNLHNNYNSIFCNESILTDDEPIEYYKLWRKRIYWGISILLILIILSSIVYVYLILIIESIAINVKFIKIDDINDNGIIIDMNQIQVDLSEINWINGMKFSFSDDIKVSNDNEKEVMNIGMKGRQFEINLTGNVWEFEIMGLNVDLNSNELPKIVNGEVDPLYVDFKIDFHGINIPIRKSIMLNDEKLSKITNGLINEYLNTLQILEFNLNKYDENNGIFGDLFFSIEGMDMIPRIDMIIGFNINETFYEFVNIEVWKFNKNKDIFQCQFNLPNVKKEIIENGIINDLIWRLFNDDSEIDKFKIAIKGKDICHDNNDNNYNNDKIPLWLCNTWSNVDLEIMLSIYQLVKFKSYYDYNSIPIIPENEFEIEKLLIGSNNSLFVSSEINTVYKDSIINEFEIDINGEVSFSGLKLRINGLKIIRFINNELKIMIQNVDFDIINVFKAKEVLEYIIYEEYYDYEFTDDIKFDINSMVNCKFFNGEIKLKGDIKMNVKWLIKYLIGIYDRGNALEDKKQGIELVEVEYIEGDLNYIKFEVGLLIYLPSFIKKVVNNIELINLGIKHEYSEELFEIQIGKFENFQNIIPISMKVSVNNRELDKRIIIDKFVGEFISGIYNSINITGIEYESKRSVVGGDDNLCELVESIDIPFNISSSDISGGNEEGNNYFIRETTMHIMNKEVEITFYNPIKNADIEIEIIEGEAICEGNIIGYLKEKNIKMNIKPGIWKSPLIKIEYAKLGSTGWKIIQRAMEGNGEINNMIIRSIVKVRIGNSCQWRGMNILYESNGSVNGKVRW</sequence>
<comment type="caution">
    <text evidence="4">The sequence shown here is derived from an EMBL/GenBank/DDBJ whole genome shotgun (WGS) entry which is preliminary data.</text>
</comment>
<keyword evidence="2" id="KW-0812">Transmembrane</keyword>
<gene>
    <name evidence="4" type="ORF">DAPK24_034270</name>
</gene>
<evidence type="ECO:0000259" key="3">
    <source>
        <dbReference type="Pfam" id="PF26153"/>
    </source>
</evidence>
<feature type="region of interest" description="Disordered" evidence="1">
    <location>
        <begin position="1"/>
        <end position="21"/>
    </location>
</feature>
<dbReference type="EMBL" id="BTGB01000005">
    <property type="protein sequence ID" value="GMM46852.1"/>
    <property type="molecule type" value="Genomic_DNA"/>
</dbReference>
<feature type="domain" description="Tag1-like fifth Ig-like" evidence="3">
    <location>
        <begin position="694"/>
        <end position="804"/>
    </location>
</feature>
<accession>A0AAV5R795</accession>
<keyword evidence="5" id="KW-1185">Reference proteome</keyword>
<evidence type="ECO:0000313" key="5">
    <source>
        <dbReference type="Proteomes" id="UP001378960"/>
    </source>
</evidence>
<proteinExistence type="predicted"/>
<evidence type="ECO:0000313" key="4">
    <source>
        <dbReference type="EMBL" id="GMM46852.1"/>
    </source>
</evidence>
<keyword evidence="2" id="KW-1133">Transmembrane helix</keyword>